<dbReference type="CDD" id="cd16914">
    <property type="entry name" value="EcfT"/>
    <property type="match status" value="1"/>
</dbReference>
<evidence type="ECO:0000256" key="1">
    <source>
        <dbReference type="ARBA" id="ARBA00004141"/>
    </source>
</evidence>
<feature type="transmembrane region" description="Helical" evidence="5">
    <location>
        <begin position="125"/>
        <end position="147"/>
    </location>
</feature>
<proteinExistence type="predicted"/>
<dbReference type="InterPro" id="IPR003339">
    <property type="entry name" value="ABC/ECF_trnsptr_transmembrane"/>
</dbReference>
<keyword evidence="2 5" id="KW-0812">Transmembrane</keyword>
<feature type="transmembrane region" description="Helical" evidence="5">
    <location>
        <begin position="257"/>
        <end position="280"/>
    </location>
</feature>
<sequence length="295" mass="33597">MIMSRFESFHPLVIFLYYVIVLFVTMFTNHPIVLLCALTGGIAFSGTLSTGRQLLSDIGFYLLLFILLSLANPLFTHNGETVLFFMNDNPVTKEAFVYGEFIAIMIIAVIFWSKCLNQVMTTDKVLFLFGRVVPKLSLILAMALRFIPLFKRQAIIINNSQKTMGLYAADNMPDKVKGTVRVFDSLIGWSIENSLETAEAMKARGYGLPERSTFSIFSMRRSDLMMFGLMASFLLLFFTGKHAGLLIFQYYPTLGQIYYSGWSVGLYALTALFMFFPSIIEIMEKIKWKYLESKI</sequence>
<protein>
    <recommendedName>
        <fullName evidence="8">Cobalt transport protein</fullName>
    </recommendedName>
</protein>
<evidence type="ECO:0000313" key="7">
    <source>
        <dbReference type="Proteomes" id="UP000046155"/>
    </source>
</evidence>
<evidence type="ECO:0000313" key="6">
    <source>
        <dbReference type="EMBL" id="CEO89515.1"/>
    </source>
</evidence>
<keyword evidence="7" id="KW-1185">Reference proteome</keyword>
<gene>
    <name evidence="6" type="ORF">SSCH_500016</name>
</gene>
<evidence type="ECO:0000256" key="4">
    <source>
        <dbReference type="ARBA" id="ARBA00023136"/>
    </source>
</evidence>
<dbReference type="AlphaFoldDB" id="A0A0B7MHH5"/>
<accession>A0A0B7MHH5</accession>
<evidence type="ECO:0000256" key="5">
    <source>
        <dbReference type="SAM" id="Phobius"/>
    </source>
</evidence>
<evidence type="ECO:0000256" key="2">
    <source>
        <dbReference type="ARBA" id="ARBA00022692"/>
    </source>
</evidence>
<keyword evidence="3 5" id="KW-1133">Transmembrane helix</keyword>
<reference evidence="7" key="1">
    <citation type="submission" date="2015-01" db="EMBL/GenBank/DDBJ databases">
        <authorList>
            <person name="Manzoor Shahid"/>
            <person name="Zubair Saima"/>
        </authorList>
    </citation>
    <scope>NUCLEOTIDE SEQUENCE [LARGE SCALE GENOMIC DNA]</scope>
    <source>
        <strain evidence="7">Sp3</strain>
    </source>
</reference>
<dbReference type="GO" id="GO:0005886">
    <property type="term" value="C:plasma membrane"/>
    <property type="evidence" value="ECO:0007669"/>
    <property type="project" value="UniProtKB-ARBA"/>
</dbReference>
<dbReference type="EMBL" id="CDRZ01000248">
    <property type="protein sequence ID" value="CEO89515.1"/>
    <property type="molecule type" value="Genomic_DNA"/>
</dbReference>
<feature type="transmembrane region" description="Helical" evidence="5">
    <location>
        <begin position="58"/>
        <end position="75"/>
    </location>
</feature>
<feature type="transmembrane region" description="Helical" evidence="5">
    <location>
        <begin position="12"/>
        <end position="38"/>
    </location>
</feature>
<evidence type="ECO:0008006" key="8">
    <source>
        <dbReference type="Google" id="ProtNLM"/>
    </source>
</evidence>
<comment type="subcellular location">
    <subcellularLocation>
        <location evidence="1">Membrane</location>
        <topology evidence="1">Multi-pass membrane protein</topology>
    </subcellularLocation>
</comment>
<feature type="transmembrane region" description="Helical" evidence="5">
    <location>
        <begin position="224"/>
        <end position="251"/>
    </location>
</feature>
<feature type="transmembrane region" description="Helical" evidence="5">
    <location>
        <begin position="95"/>
        <end position="113"/>
    </location>
</feature>
<dbReference type="Proteomes" id="UP000046155">
    <property type="component" value="Unassembled WGS sequence"/>
</dbReference>
<evidence type="ECO:0000256" key="3">
    <source>
        <dbReference type="ARBA" id="ARBA00022989"/>
    </source>
</evidence>
<organism evidence="6 7">
    <name type="scientific">Syntrophaceticus schinkii</name>
    <dbReference type="NCBI Taxonomy" id="499207"/>
    <lineage>
        <taxon>Bacteria</taxon>
        <taxon>Bacillati</taxon>
        <taxon>Bacillota</taxon>
        <taxon>Clostridia</taxon>
        <taxon>Thermoanaerobacterales</taxon>
        <taxon>Thermoanaerobacterales Family III. Incertae Sedis</taxon>
        <taxon>Syntrophaceticus</taxon>
    </lineage>
</organism>
<dbReference type="Pfam" id="PF02361">
    <property type="entry name" value="CbiQ"/>
    <property type="match status" value="1"/>
</dbReference>
<name>A0A0B7MHH5_9FIRM</name>
<keyword evidence="4 5" id="KW-0472">Membrane</keyword>